<dbReference type="RefSeq" id="WP_147259296.1">
    <property type="nucleotide sequence ID" value="NZ_VIWU01000001.1"/>
</dbReference>
<dbReference type="OrthoDB" id="4762383at2"/>
<keyword evidence="2" id="KW-1185">Reference proteome</keyword>
<comment type="caution">
    <text evidence="1">The sequence shown here is derived from an EMBL/GenBank/DDBJ whole genome shotgun (WGS) entry which is preliminary data.</text>
</comment>
<protein>
    <submittedName>
        <fullName evidence="1">Uncharacterized protein</fullName>
    </submittedName>
</protein>
<evidence type="ECO:0000313" key="1">
    <source>
        <dbReference type="EMBL" id="TWF80652.1"/>
    </source>
</evidence>
<gene>
    <name evidence="1" type="ORF">FHX44_116595</name>
</gene>
<proteinExistence type="predicted"/>
<dbReference type="EMBL" id="VIWU01000001">
    <property type="protein sequence ID" value="TWF80652.1"/>
    <property type="molecule type" value="Genomic_DNA"/>
</dbReference>
<evidence type="ECO:0000313" key="2">
    <source>
        <dbReference type="Proteomes" id="UP000321261"/>
    </source>
</evidence>
<reference evidence="1 2" key="1">
    <citation type="submission" date="2019-06" db="EMBL/GenBank/DDBJ databases">
        <title>Sequencing the genomes of 1000 actinobacteria strains.</title>
        <authorList>
            <person name="Klenk H.-P."/>
        </authorList>
    </citation>
    <scope>NUCLEOTIDE SEQUENCE [LARGE SCALE GENOMIC DNA]</scope>
    <source>
        <strain evidence="1 2">DSM 45671</strain>
    </source>
</reference>
<accession>A0A561T0L0</accession>
<organism evidence="1 2">
    <name type="scientific">Pseudonocardia hierapolitana</name>
    <dbReference type="NCBI Taxonomy" id="1128676"/>
    <lineage>
        <taxon>Bacteria</taxon>
        <taxon>Bacillati</taxon>
        <taxon>Actinomycetota</taxon>
        <taxon>Actinomycetes</taxon>
        <taxon>Pseudonocardiales</taxon>
        <taxon>Pseudonocardiaceae</taxon>
        <taxon>Pseudonocardia</taxon>
    </lineage>
</organism>
<dbReference type="Proteomes" id="UP000321261">
    <property type="component" value="Unassembled WGS sequence"/>
</dbReference>
<sequence length="106" mass="11289">MRARIDPELQRQLDAAGKAGEPVRVVVQVHRTAGRPTEPAESEAQIHAAVERASAATGERPDDVHVLGRMAVAYVSGSETFVRELIEQPEVTSAVANETTSGSEAD</sequence>
<dbReference type="AlphaFoldDB" id="A0A561T0L0"/>
<name>A0A561T0L0_9PSEU</name>